<proteinExistence type="predicted"/>
<dbReference type="AlphaFoldDB" id="A0A8T2PA84"/>
<evidence type="ECO:0000313" key="2">
    <source>
        <dbReference type="EMBL" id="KAG9349129.1"/>
    </source>
</evidence>
<feature type="region of interest" description="Disordered" evidence="1">
    <location>
        <begin position="1"/>
        <end position="26"/>
    </location>
</feature>
<feature type="region of interest" description="Disordered" evidence="1">
    <location>
        <begin position="64"/>
        <end position="87"/>
    </location>
</feature>
<reference evidence="2" key="1">
    <citation type="thesis" date="2021" institute="BYU ScholarsArchive" country="Provo, UT, USA">
        <title>Applications of and Algorithms for Genome Assembly and Genomic Analyses with an Emphasis on Marine Teleosts.</title>
        <authorList>
            <person name="Pickett B.D."/>
        </authorList>
    </citation>
    <scope>NUCLEOTIDE SEQUENCE</scope>
    <source>
        <strain evidence="2">HI-2016</strain>
    </source>
</reference>
<evidence type="ECO:0000256" key="1">
    <source>
        <dbReference type="SAM" id="MobiDB-lite"/>
    </source>
</evidence>
<comment type="caution">
    <text evidence="2">The sequence shown here is derived from an EMBL/GenBank/DDBJ whole genome shotgun (WGS) entry which is preliminary data.</text>
</comment>
<feature type="compositionally biased region" description="Basic and acidic residues" evidence="1">
    <location>
        <begin position="1"/>
        <end position="19"/>
    </location>
</feature>
<keyword evidence="3" id="KW-1185">Reference proteome</keyword>
<name>A0A8T2PA84_9TELE</name>
<dbReference type="Proteomes" id="UP000824540">
    <property type="component" value="Unassembled WGS sequence"/>
</dbReference>
<protein>
    <submittedName>
        <fullName evidence="2">Uncharacterized protein</fullName>
    </submittedName>
</protein>
<organism evidence="2 3">
    <name type="scientific">Albula glossodonta</name>
    <name type="common">roundjaw bonefish</name>
    <dbReference type="NCBI Taxonomy" id="121402"/>
    <lineage>
        <taxon>Eukaryota</taxon>
        <taxon>Metazoa</taxon>
        <taxon>Chordata</taxon>
        <taxon>Craniata</taxon>
        <taxon>Vertebrata</taxon>
        <taxon>Euteleostomi</taxon>
        <taxon>Actinopterygii</taxon>
        <taxon>Neopterygii</taxon>
        <taxon>Teleostei</taxon>
        <taxon>Albuliformes</taxon>
        <taxon>Albulidae</taxon>
        <taxon>Albula</taxon>
    </lineage>
</organism>
<gene>
    <name evidence="2" type="ORF">JZ751_029449</name>
</gene>
<evidence type="ECO:0000313" key="3">
    <source>
        <dbReference type="Proteomes" id="UP000824540"/>
    </source>
</evidence>
<accession>A0A8T2PA84</accession>
<dbReference type="EMBL" id="JAFBMS010000010">
    <property type="protein sequence ID" value="KAG9349129.1"/>
    <property type="molecule type" value="Genomic_DNA"/>
</dbReference>
<sequence length="142" mass="16118">MMDRKKERDHEGKERDAYRQKWGGGGAIGDHSLPAALHRSDTQHREALAVHLLYRVRMTRRDPRGPLKLLPLTDPTRSRGRAVSVGLSPRLYHQRGLKAAPLSEVLGPRRKEDLGYPPPPGLFVVQPIEMAPAFNEHAYRDF</sequence>